<comment type="caution">
    <text evidence="4">The sequence shown here is derived from an EMBL/GenBank/DDBJ whole genome shotgun (WGS) entry which is preliminary data.</text>
</comment>
<keyword evidence="5" id="KW-1185">Reference proteome</keyword>
<keyword evidence="2 3" id="KW-0040">ANK repeat</keyword>
<dbReference type="InterPro" id="IPR036770">
    <property type="entry name" value="Ankyrin_rpt-contain_sf"/>
</dbReference>
<dbReference type="EMBL" id="JAJJMO010000001">
    <property type="protein sequence ID" value="MCC9069990.1"/>
    <property type="molecule type" value="Genomic_DNA"/>
</dbReference>
<organism evidence="4 5">
    <name type="scientific">Flavobacterium pisciphilum</name>
    <dbReference type="NCBI Taxonomy" id="2893755"/>
    <lineage>
        <taxon>Bacteria</taxon>
        <taxon>Pseudomonadati</taxon>
        <taxon>Bacteroidota</taxon>
        <taxon>Flavobacteriia</taxon>
        <taxon>Flavobacteriales</taxon>
        <taxon>Flavobacteriaceae</taxon>
        <taxon>Flavobacterium</taxon>
    </lineage>
</organism>
<dbReference type="PANTHER" id="PTHR24198">
    <property type="entry name" value="ANKYRIN REPEAT AND PROTEIN KINASE DOMAIN-CONTAINING PROTEIN"/>
    <property type="match status" value="1"/>
</dbReference>
<dbReference type="PROSITE" id="PS50088">
    <property type="entry name" value="ANK_REPEAT"/>
    <property type="match status" value="1"/>
</dbReference>
<evidence type="ECO:0000313" key="4">
    <source>
        <dbReference type="EMBL" id="MCC9069990.1"/>
    </source>
</evidence>
<feature type="repeat" description="ANK" evidence="3">
    <location>
        <begin position="178"/>
        <end position="210"/>
    </location>
</feature>
<reference evidence="4" key="1">
    <citation type="submission" date="2021-11" db="EMBL/GenBank/DDBJ databases">
        <title>Description of novel Flavobacterium species.</title>
        <authorList>
            <person name="Saticioglu I.B."/>
            <person name="Ay H."/>
            <person name="Altun S."/>
            <person name="Duman M."/>
        </authorList>
    </citation>
    <scope>NUCLEOTIDE SEQUENCE</scope>
    <source>
        <strain evidence="4">F-65</strain>
    </source>
</reference>
<evidence type="ECO:0000256" key="3">
    <source>
        <dbReference type="PROSITE-ProRule" id="PRU00023"/>
    </source>
</evidence>
<keyword evidence="1" id="KW-0677">Repeat</keyword>
<sequence length="387" mass="43856">MTENKSVAEAILRGSLDEARTLLKNGEKISGLFAENNKMGIFHVVFREKAIDLIDPLIESGLIETDIYEYENFDYTIFKTIAEQLKADDAIVAFLKEIMSRITNSNDEVNNQTLLGFFINEEAHPAIIQCLIDEGCRVDFKYDDDKNLIHRIMAHPKKLVYSDILINEGVNIDERDKFGITPLMVAVGCNNIKGTDFLLENGADIYEKDNNGNSVFFRAVAENHNYDLLLKLLEYSSIDFDSINTNGETVLSQFMKNMYEYDDDHVSILVKLIESGADLQQAVMYQGALKSGMDWLAEKEENVLEAVVGLIDVNDQDDHGNTLLHKICAIDVIQDRERVKMLYKKAKMLLNAGALVDITNTKDETALMLAQQDDFKIKIVELLMMKQ</sequence>
<evidence type="ECO:0000256" key="1">
    <source>
        <dbReference type="ARBA" id="ARBA00022737"/>
    </source>
</evidence>
<proteinExistence type="predicted"/>
<dbReference type="PROSITE" id="PS50297">
    <property type="entry name" value="ANK_REP_REGION"/>
    <property type="match status" value="1"/>
</dbReference>
<dbReference type="Gene3D" id="1.25.40.20">
    <property type="entry name" value="Ankyrin repeat-containing domain"/>
    <property type="match status" value="2"/>
</dbReference>
<dbReference type="RefSeq" id="WP_229986749.1">
    <property type="nucleotide sequence ID" value="NZ_JAJJMO010000001.1"/>
</dbReference>
<evidence type="ECO:0000256" key="2">
    <source>
        <dbReference type="ARBA" id="ARBA00023043"/>
    </source>
</evidence>
<dbReference type="InterPro" id="IPR002110">
    <property type="entry name" value="Ankyrin_rpt"/>
</dbReference>
<dbReference type="Proteomes" id="UP001430919">
    <property type="component" value="Unassembled WGS sequence"/>
</dbReference>
<dbReference type="Pfam" id="PF12796">
    <property type="entry name" value="Ank_2"/>
    <property type="match status" value="1"/>
</dbReference>
<gene>
    <name evidence="4" type="ORF">LNQ49_00030</name>
</gene>
<name>A0ABS8MPX7_9FLAO</name>
<evidence type="ECO:0000313" key="5">
    <source>
        <dbReference type="Proteomes" id="UP001430919"/>
    </source>
</evidence>
<accession>A0ABS8MPX7</accession>
<dbReference type="SMART" id="SM00248">
    <property type="entry name" value="ANK"/>
    <property type="match status" value="7"/>
</dbReference>
<dbReference type="PANTHER" id="PTHR24198:SF165">
    <property type="entry name" value="ANKYRIN REPEAT-CONTAINING PROTEIN-RELATED"/>
    <property type="match status" value="1"/>
</dbReference>
<protein>
    <submittedName>
        <fullName evidence="4">Ankyrin repeat domain-containing protein</fullName>
    </submittedName>
</protein>
<dbReference type="SUPFAM" id="SSF48403">
    <property type="entry name" value="Ankyrin repeat"/>
    <property type="match status" value="1"/>
</dbReference>